<gene>
    <name evidence="9" type="ORF">DC432_10400</name>
</gene>
<dbReference type="GO" id="GO:0016301">
    <property type="term" value="F:kinase activity"/>
    <property type="evidence" value="ECO:0007669"/>
    <property type="project" value="UniProtKB-KW"/>
</dbReference>
<feature type="domain" description="Four-carbon acid sugar kinase N-terminal" evidence="7">
    <location>
        <begin position="16"/>
        <end position="233"/>
    </location>
</feature>
<dbReference type="Pfam" id="PF07005">
    <property type="entry name" value="SBD_N"/>
    <property type="match status" value="1"/>
</dbReference>
<keyword evidence="4" id="KW-0418">Kinase</keyword>
<dbReference type="Gene3D" id="3.40.980.20">
    <property type="entry name" value="Four-carbon acid sugar kinase, nucleotide binding domain"/>
    <property type="match status" value="1"/>
</dbReference>
<accession>A0A2T7WFZ3</accession>
<dbReference type="InterPro" id="IPR042213">
    <property type="entry name" value="NBD_C_sf"/>
</dbReference>
<dbReference type="SUPFAM" id="SSF142764">
    <property type="entry name" value="YgbK-like"/>
    <property type="match status" value="1"/>
</dbReference>
<comment type="caution">
    <text evidence="9">The sequence shown here is derived from an EMBL/GenBank/DDBJ whole genome shotgun (WGS) entry which is preliminary data.</text>
</comment>
<reference evidence="9 10" key="1">
    <citation type="submission" date="2018-04" db="EMBL/GenBank/DDBJ databases">
        <authorList>
            <person name="Go L.Y."/>
            <person name="Mitchell J.A."/>
        </authorList>
    </citation>
    <scope>NUCLEOTIDE SEQUENCE [LARGE SCALE GENOMIC DNA]</scope>
    <source>
        <strain evidence="9 10">TPD7010</strain>
    </source>
</reference>
<evidence type="ECO:0000313" key="10">
    <source>
        <dbReference type="Proteomes" id="UP000244649"/>
    </source>
</evidence>
<dbReference type="EMBL" id="QDFT01000024">
    <property type="protein sequence ID" value="PVE69925.1"/>
    <property type="molecule type" value="Genomic_DNA"/>
</dbReference>
<evidence type="ECO:0000256" key="6">
    <source>
        <dbReference type="ARBA" id="ARBA00023277"/>
    </source>
</evidence>
<evidence type="ECO:0000256" key="1">
    <source>
        <dbReference type="ARBA" id="ARBA00005715"/>
    </source>
</evidence>
<comment type="similarity">
    <text evidence="1">Belongs to the four-carbon acid sugar kinase family.</text>
</comment>
<name>A0A2T7WFZ3_MICTE</name>
<dbReference type="Pfam" id="PF17042">
    <property type="entry name" value="NBD_C"/>
    <property type="match status" value="1"/>
</dbReference>
<sequence>MRAHIDGERETRRGVAVIADDLTGALDAAAPFSAHGFTTQVIPSSAIDARPGRGADVRILCSDTRDLSPFAAVDKRDRCIDLVLETPAMRLGLKIDSLLRGSIASDIRAVVSRLEQPGPVFLAPALPEQGRITRGSRVVVDGVDLDDTESYVRFAAPTVRALAEQTGFAVRVVGLDELRSGGFGNEVVGAPHPRPVIYVFDAETDADLRRIVEIGVASSVALWVGSAGLFRQLALELSPQLDAGEDDESAPALPALTTRRDPRILVVSGSASARSSAQLEALVADGAVACYAEEPSDVSRLIRELRAALATGAVAAIGVQRPVDDTLPLDPKHARVIAAVVAELRGYVDGIVVVGGETSRQSFKQLGVLTLHVTASLDGGMAAGLAEPGLNAPQAAFPFVSKAGSFGDDEALIRAVIHLQRQLEGAQ</sequence>
<evidence type="ECO:0000256" key="4">
    <source>
        <dbReference type="ARBA" id="ARBA00022777"/>
    </source>
</evidence>
<dbReference type="InterPro" id="IPR031475">
    <property type="entry name" value="NBD_C"/>
</dbReference>
<organism evidence="9 10">
    <name type="scientific">Microbacterium testaceum</name>
    <name type="common">Aureobacterium testaceum</name>
    <name type="synonym">Brevibacterium testaceum</name>
    <dbReference type="NCBI Taxonomy" id="2033"/>
    <lineage>
        <taxon>Bacteria</taxon>
        <taxon>Bacillati</taxon>
        <taxon>Actinomycetota</taxon>
        <taxon>Actinomycetes</taxon>
        <taxon>Micrococcales</taxon>
        <taxon>Microbacteriaceae</taxon>
        <taxon>Microbacterium</taxon>
    </lineage>
</organism>
<dbReference type="Gene3D" id="3.40.50.10840">
    <property type="entry name" value="Putative sugar-binding, N-terminal domain"/>
    <property type="match status" value="1"/>
</dbReference>
<evidence type="ECO:0008006" key="11">
    <source>
        <dbReference type="Google" id="ProtNLM"/>
    </source>
</evidence>
<dbReference type="InterPro" id="IPR037051">
    <property type="entry name" value="4-carb_acid_sugar_kinase_N_sf"/>
</dbReference>
<dbReference type="GO" id="GO:0005524">
    <property type="term" value="F:ATP binding"/>
    <property type="evidence" value="ECO:0007669"/>
    <property type="project" value="UniProtKB-KW"/>
</dbReference>
<dbReference type="RefSeq" id="WP_116537839.1">
    <property type="nucleotide sequence ID" value="NZ_QDFT01000024.1"/>
</dbReference>
<evidence type="ECO:0000259" key="7">
    <source>
        <dbReference type="Pfam" id="PF07005"/>
    </source>
</evidence>
<keyword evidence="3" id="KW-0547">Nucleotide-binding</keyword>
<dbReference type="Proteomes" id="UP000244649">
    <property type="component" value="Unassembled WGS sequence"/>
</dbReference>
<evidence type="ECO:0000313" key="9">
    <source>
        <dbReference type="EMBL" id="PVE69925.1"/>
    </source>
</evidence>
<evidence type="ECO:0000256" key="5">
    <source>
        <dbReference type="ARBA" id="ARBA00022840"/>
    </source>
</evidence>
<proteinExistence type="inferred from homology"/>
<keyword evidence="6" id="KW-0119">Carbohydrate metabolism</keyword>
<dbReference type="AlphaFoldDB" id="A0A2T7WFZ3"/>
<feature type="domain" description="Four-carbon acid sugar kinase nucleotide binding" evidence="8">
    <location>
        <begin position="265"/>
        <end position="412"/>
    </location>
</feature>
<evidence type="ECO:0000256" key="3">
    <source>
        <dbReference type="ARBA" id="ARBA00022741"/>
    </source>
</evidence>
<evidence type="ECO:0000259" key="8">
    <source>
        <dbReference type="Pfam" id="PF17042"/>
    </source>
</evidence>
<evidence type="ECO:0000256" key="2">
    <source>
        <dbReference type="ARBA" id="ARBA00022679"/>
    </source>
</evidence>
<protein>
    <recommendedName>
        <fullName evidence="11">Four-carbon acid sugar kinase family protein</fullName>
    </recommendedName>
</protein>
<keyword evidence="2" id="KW-0808">Transferase</keyword>
<dbReference type="InterPro" id="IPR010737">
    <property type="entry name" value="4-carb_acid_sugar_kinase_N"/>
</dbReference>
<keyword evidence="5" id="KW-0067">ATP-binding</keyword>